<evidence type="ECO:0000256" key="3">
    <source>
        <dbReference type="ARBA" id="ARBA00022692"/>
    </source>
</evidence>
<evidence type="ECO:0000313" key="9">
    <source>
        <dbReference type="Proteomes" id="UP000255467"/>
    </source>
</evidence>
<comment type="subcellular location">
    <subcellularLocation>
        <location evidence="1">Cell membrane</location>
        <topology evidence="1">Multi-pass membrane protein</topology>
    </subcellularLocation>
</comment>
<dbReference type="OrthoDB" id="226701at2"/>
<evidence type="ECO:0000256" key="5">
    <source>
        <dbReference type="ARBA" id="ARBA00023136"/>
    </source>
</evidence>
<name>A0A379JMK4_9NOCA</name>
<keyword evidence="9" id="KW-1185">Reference proteome</keyword>
<dbReference type="EMBL" id="UGRY01000008">
    <property type="protein sequence ID" value="SUD49584.1"/>
    <property type="molecule type" value="Genomic_DNA"/>
</dbReference>
<evidence type="ECO:0000256" key="6">
    <source>
        <dbReference type="SAM" id="Phobius"/>
    </source>
</evidence>
<evidence type="ECO:0000313" key="8">
    <source>
        <dbReference type="EMBL" id="SUD49584.1"/>
    </source>
</evidence>
<organism evidence="8 9">
    <name type="scientific">Nocardia otitidiscaviarum</name>
    <dbReference type="NCBI Taxonomy" id="1823"/>
    <lineage>
        <taxon>Bacteria</taxon>
        <taxon>Bacillati</taxon>
        <taxon>Actinomycetota</taxon>
        <taxon>Actinomycetes</taxon>
        <taxon>Mycobacteriales</taxon>
        <taxon>Nocardiaceae</taxon>
        <taxon>Nocardia</taxon>
    </lineage>
</organism>
<evidence type="ECO:0000256" key="4">
    <source>
        <dbReference type="ARBA" id="ARBA00022989"/>
    </source>
</evidence>
<dbReference type="Pfam" id="PF12696">
    <property type="entry name" value="TraG-D_C"/>
    <property type="match status" value="1"/>
</dbReference>
<protein>
    <submittedName>
        <fullName evidence="8">Type IV secretory pathway, VirD4 components</fullName>
    </submittedName>
</protein>
<dbReference type="Gene3D" id="3.40.50.300">
    <property type="entry name" value="P-loop containing nucleotide triphosphate hydrolases"/>
    <property type="match status" value="1"/>
</dbReference>
<keyword evidence="2" id="KW-1003">Cell membrane</keyword>
<dbReference type="PANTHER" id="PTHR37937">
    <property type="entry name" value="CONJUGATIVE TRANSFER: DNA TRANSPORT"/>
    <property type="match status" value="1"/>
</dbReference>
<dbReference type="InterPro" id="IPR032689">
    <property type="entry name" value="TraG-D_C"/>
</dbReference>
<accession>A0A379JMK4</accession>
<dbReference type="PANTHER" id="PTHR37937:SF1">
    <property type="entry name" value="CONJUGATIVE TRANSFER: DNA TRANSPORT"/>
    <property type="match status" value="1"/>
</dbReference>
<feature type="transmembrane region" description="Helical" evidence="6">
    <location>
        <begin position="85"/>
        <end position="109"/>
    </location>
</feature>
<keyword evidence="5 6" id="KW-0472">Membrane</keyword>
<evidence type="ECO:0000259" key="7">
    <source>
        <dbReference type="Pfam" id="PF12696"/>
    </source>
</evidence>
<feature type="domain" description="TraD/TraG TraM recognition site" evidence="7">
    <location>
        <begin position="431"/>
        <end position="545"/>
    </location>
</feature>
<gene>
    <name evidence="8" type="ORF">NCTC1934_06938</name>
</gene>
<dbReference type="CDD" id="cd01127">
    <property type="entry name" value="TrwB_TraG_TraD_VirD4"/>
    <property type="match status" value="1"/>
</dbReference>
<keyword evidence="3 6" id="KW-0812">Transmembrane</keyword>
<dbReference type="GO" id="GO:0005886">
    <property type="term" value="C:plasma membrane"/>
    <property type="evidence" value="ECO:0007669"/>
    <property type="project" value="UniProtKB-SubCell"/>
</dbReference>
<dbReference type="Proteomes" id="UP000255467">
    <property type="component" value="Unassembled WGS sequence"/>
</dbReference>
<dbReference type="InterPro" id="IPR027417">
    <property type="entry name" value="P-loop_NTPase"/>
</dbReference>
<dbReference type="InterPro" id="IPR051539">
    <property type="entry name" value="T4SS-coupling_protein"/>
</dbReference>
<feature type="transmembrane region" description="Helical" evidence="6">
    <location>
        <begin position="22"/>
        <end position="46"/>
    </location>
</feature>
<sequence>MASVRPPETPPTPRRHLIPPEILWGTGIIGTALVALLSGAALSGLLSGHGFATPGSMRATLSGWISNPADPAAAWASDPRPGTGWLVYTLAALVAALLFTAFWFGYVWWHSRRRAAATPGLSTTRDVAGILDEDGAKAKALTLRPSLHGRSASEFTANELVTRLGINTADGQPIALHPTDSLLVFGPSGSGKTWRTAVAPVLFARGFVAVTSTKHDVLRATCWARAGRGDIKVFDPEDISEWPNKARWSLIAGCEDPDTAIRRAEGMVAARPMGQGSDASAFYVGRATTVIQCYLHAAATAGKRMTDVRRWAAHGANEEVAEILDQHQPEWAIDFRKATDSGDHRTDGNTMSTVANLLKPLASPALMAAIDVSAEESLNLDTLISGSNTLYLLSEGSGRSMAPFVSALLNELHYAAKRRASRMPEGRLDPPMELVLDEVANVAPIPELEAKVTDSGGRGIQIRMFAHGSDQLRVRWGATQAEQLLGSVSAQLILPGLHDNDLLERASKLLGKVDTWRAVPGANGEWRDQPHERLVMSPNEIRTMDAGEALLIYRNLPGIKLRVRAWWEGDEEQAALVKPSLAYYDKVVATGRYLPVGAPARAQVDPTDGIEITTLAVSDFTKGWRR</sequence>
<reference evidence="8 9" key="1">
    <citation type="submission" date="2018-06" db="EMBL/GenBank/DDBJ databases">
        <authorList>
            <consortium name="Pathogen Informatics"/>
            <person name="Doyle S."/>
        </authorList>
    </citation>
    <scope>NUCLEOTIDE SEQUENCE [LARGE SCALE GENOMIC DNA]</scope>
    <source>
        <strain evidence="8 9">NCTC1934</strain>
    </source>
</reference>
<proteinExistence type="predicted"/>
<dbReference type="AlphaFoldDB" id="A0A379JMK4"/>
<evidence type="ECO:0000256" key="2">
    <source>
        <dbReference type="ARBA" id="ARBA00022475"/>
    </source>
</evidence>
<dbReference type="SUPFAM" id="SSF52540">
    <property type="entry name" value="P-loop containing nucleoside triphosphate hydrolases"/>
    <property type="match status" value="1"/>
</dbReference>
<keyword evidence="4 6" id="KW-1133">Transmembrane helix</keyword>
<evidence type="ECO:0000256" key="1">
    <source>
        <dbReference type="ARBA" id="ARBA00004651"/>
    </source>
</evidence>
<dbReference type="RefSeq" id="WP_081592912.1">
    <property type="nucleotide sequence ID" value="NZ_UGRY01000008.1"/>
</dbReference>